<dbReference type="Gene3D" id="2.40.320.10">
    <property type="entry name" value="Hypothetical Protein Pfu-838710-001"/>
    <property type="match status" value="1"/>
</dbReference>
<dbReference type="InterPro" id="IPR023577">
    <property type="entry name" value="CYTH_domain"/>
</dbReference>
<dbReference type="AlphaFoldDB" id="A0A096DKH3"/>
<dbReference type="PANTHER" id="PTHR21028:SF2">
    <property type="entry name" value="CYTH DOMAIN-CONTAINING PROTEIN"/>
    <property type="match status" value="1"/>
</dbReference>
<sequence>MAKELEVKVLDIDKDEIEKRLKEVGAKLISREYQINTIFDTEDRAIKNKQNGYLRIREKRDLDKGSVSYIFTLKKNISRDGVRENLEIETKIENKEALIRILESLNLKIVHEGTKERIKYKYEDITFDIDTWDNETYPYTYLEIEVKQKDDLQKAIRLLNLDESKVTLKSLAQLRMELGLGDL</sequence>
<evidence type="ECO:0000313" key="3">
    <source>
        <dbReference type="Proteomes" id="UP000029622"/>
    </source>
</evidence>
<dbReference type="STRING" id="1156417.Y919_09930"/>
<gene>
    <name evidence="2" type="ORF">Y919_09930</name>
</gene>
<dbReference type="EMBL" id="AZTB01000059">
    <property type="protein sequence ID" value="KGG79781.1"/>
    <property type="molecule type" value="Genomic_DNA"/>
</dbReference>
<accession>A0A096DKH3</accession>
<dbReference type="SUPFAM" id="SSF55154">
    <property type="entry name" value="CYTH-like phosphatases"/>
    <property type="match status" value="1"/>
</dbReference>
<protein>
    <submittedName>
        <fullName evidence="2">Adenylate cyclase</fullName>
    </submittedName>
</protein>
<dbReference type="PROSITE" id="PS51707">
    <property type="entry name" value="CYTH"/>
    <property type="match status" value="1"/>
</dbReference>
<dbReference type="CDD" id="cd07890">
    <property type="entry name" value="CYTH-like_AC_IV-like"/>
    <property type="match status" value="1"/>
</dbReference>
<dbReference type="InterPro" id="IPR033469">
    <property type="entry name" value="CYTH-like_dom_sf"/>
</dbReference>
<proteinExistence type="predicted"/>
<evidence type="ECO:0000313" key="2">
    <source>
        <dbReference type="EMBL" id="KGG79781.1"/>
    </source>
</evidence>
<reference evidence="2 3" key="1">
    <citation type="submission" date="2013-12" db="EMBL/GenBank/DDBJ databases">
        <title>Draft genome sequence of Caloranaerobacter sp. H53214.</title>
        <authorList>
            <person name="Jiang L.J."/>
            <person name="Shao Z.Z."/>
            <person name="Long M.N."/>
        </authorList>
    </citation>
    <scope>NUCLEOTIDE SEQUENCE [LARGE SCALE GENOMIC DNA]</scope>
    <source>
        <strain evidence="2 3">H53214</strain>
    </source>
</reference>
<feature type="domain" description="CYTH" evidence="1">
    <location>
        <begin position="2"/>
        <end position="177"/>
    </location>
</feature>
<evidence type="ECO:0000259" key="1">
    <source>
        <dbReference type="PROSITE" id="PS51707"/>
    </source>
</evidence>
<dbReference type="PANTHER" id="PTHR21028">
    <property type="entry name" value="SI:CH211-156B7.4"/>
    <property type="match status" value="1"/>
</dbReference>
<comment type="caution">
    <text evidence="2">The sequence shown here is derived from an EMBL/GenBank/DDBJ whole genome shotgun (WGS) entry which is preliminary data.</text>
</comment>
<dbReference type="RefSeq" id="WP_035164348.1">
    <property type="nucleotide sequence ID" value="NZ_AZTB01000059.1"/>
</dbReference>
<name>A0A096DKH3_9FIRM</name>
<dbReference type="Pfam" id="PF01928">
    <property type="entry name" value="CYTH"/>
    <property type="match status" value="1"/>
</dbReference>
<dbReference type="Proteomes" id="UP000029622">
    <property type="component" value="Unassembled WGS sequence"/>
</dbReference>
<dbReference type="InterPro" id="IPR008173">
    <property type="entry name" value="Adenylyl_cyclase_CyaB"/>
</dbReference>
<organism evidence="2 3">
    <name type="scientific">Caloranaerobacter azorensis H53214</name>
    <dbReference type="NCBI Taxonomy" id="1156417"/>
    <lineage>
        <taxon>Bacteria</taxon>
        <taxon>Bacillati</taxon>
        <taxon>Bacillota</taxon>
        <taxon>Tissierellia</taxon>
        <taxon>Tissierellales</taxon>
        <taxon>Thermohalobacteraceae</taxon>
        <taxon>Caloranaerobacter</taxon>
    </lineage>
</organism>